<evidence type="ECO:0000256" key="1">
    <source>
        <dbReference type="SAM" id="MobiDB-lite"/>
    </source>
</evidence>
<gene>
    <name evidence="2" type="ORF">LCGC14_0475100</name>
</gene>
<organism evidence="2">
    <name type="scientific">marine sediment metagenome</name>
    <dbReference type="NCBI Taxonomy" id="412755"/>
    <lineage>
        <taxon>unclassified sequences</taxon>
        <taxon>metagenomes</taxon>
        <taxon>ecological metagenomes</taxon>
    </lineage>
</organism>
<evidence type="ECO:0000313" key="2">
    <source>
        <dbReference type="EMBL" id="KKN66032.1"/>
    </source>
</evidence>
<dbReference type="EMBL" id="LAZR01000511">
    <property type="protein sequence ID" value="KKN66032.1"/>
    <property type="molecule type" value="Genomic_DNA"/>
</dbReference>
<proteinExistence type="predicted"/>
<feature type="region of interest" description="Disordered" evidence="1">
    <location>
        <begin position="69"/>
        <end position="89"/>
    </location>
</feature>
<reference evidence="2" key="1">
    <citation type="journal article" date="2015" name="Nature">
        <title>Complex archaea that bridge the gap between prokaryotes and eukaryotes.</title>
        <authorList>
            <person name="Spang A."/>
            <person name="Saw J.H."/>
            <person name="Jorgensen S.L."/>
            <person name="Zaremba-Niedzwiedzka K."/>
            <person name="Martijn J."/>
            <person name="Lind A.E."/>
            <person name="van Eijk R."/>
            <person name="Schleper C."/>
            <person name="Guy L."/>
            <person name="Ettema T.J."/>
        </authorList>
    </citation>
    <scope>NUCLEOTIDE SEQUENCE</scope>
</reference>
<comment type="caution">
    <text evidence="2">The sequence shown here is derived from an EMBL/GenBank/DDBJ whole genome shotgun (WGS) entry which is preliminary data.</text>
</comment>
<feature type="compositionally biased region" description="Basic and acidic residues" evidence="1">
    <location>
        <begin position="80"/>
        <end position="89"/>
    </location>
</feature>
<name>A0A0F9STS0_9ZZZZ</name>
<sequence>MNDCETCKHCKPDPEEPYLWVCEITGIALGIMIDCKFKETSMKSEVTRFSVTKYERDTDGNVVKQTIIEGTGNVPPTNEPDVKRADRVE</sequence>
<protein>
    <submittedName>
        <fullName evidence="2">Uncharacterized protein</fullName>
    </submittedName>
</protein>
<accession>A0A0F9STS0</accession>
<dbReference type="AlphaFoldDB" id="A0A0F9STS0"/>